<gene>
    <name evidence="3" type="ORF">UFOPK3610_00317</name>
</gene>
<evidence type="ECO:0000313" key="3">
    <source>
        <dbReference type="EMBL" id="CAB4904315.1"/>
    </source>
</evidence>
<accession>A0A6J7GH81</accession>
<proteinExistence type="predicted"/>
<evidence type="ECO:0000256" key="1">
    <source>
        <dbReference type="ARBA" id="ARBA00023002"/>
    </source>
</evidence>
<dbReference type="GO" id="GO:0071949">
    <property type="term" value="F:FAD binding"/>
    <property type="evidence" value="ECO:0007669"/>
    <property type="project" value="InterPro"/>
</dbReference>
<keyword evidence="1" id="KW-0560">Oxidoreductase</keyword>
<dbReference type="GO" id="GO:0008688">
    <property type="term" value="F:3-(3-hydroxyphenyl)propionate hydroxylase activity"/>
    <property type="evidence" value="ECO:0007669"/>
    <property type="project" value="TreeGrafter"/>
</dbReference>
<dbReference type="InterPro" id="IPR050631">
    <property type="entry name" value="PheA/TfdB_FAD_monoxygenase"/>
</dbReference>
<dbReference type="PANTHER" id="PTHR43476:SF3">
    <property type="entry name" value="FAD-BINDING MONOOXYGENASE"/>
    <property type="match status" value="1"/>
</dbReference>
<dbReference type="GO" id="GO:0019622">
    <property type="term" value="P:3-(3-hydroxy)phenylpropionate catabolic process"/>
    <property type="evidence" value="ECO:0007669"/>
    <property type="project" value="TreeGrafter"/>
</dbReference>
<dbReference type="InterPro" id="IPR002938">
    <property type="entry name" value="FAD-bd"/>
</dbReference>
<dbReference type="Gene3D" id="3.30.9.10">
    <property type="entry name" value="D-Amino Acid Oxidase, subunit A, domain 2"/>
    <property type="match status" value="1"/>
</dbReference>
<evidence type="ECO:0000259" key="2">
    <source>
        <dbReference type="Pfam" id="PF01494"/>
    </source>
</evidence>
<organism evidence="3">
    <name type="scientific">freshwater metagenome</name>
    <dbReference type="NCBI Taxonomy" id="449393"/>
    <lineage>
        <taxon>unclassified sequences</taxon>
        <taxon>metagenomes</taxon>
        <taxon>ecological metagenomes</taxon>
    </lineage>
</organism>
<feature type="domain" description="FAD-binding" evidence="2">
    <location>
        <begin position="10"/>
        <end position="362"/>
    </location>
</feature>
<dbReference type="EMBL" id="CAFBMR010000006">
    <property type="protein sequence ID" value="CAB4904315.1"/>
    <property type="molecule type" value="Genomic_DNA"/>
</dbReference>
<dbReference type="AlphaFoldDB" id="A0A6J7GH81"/>
<reference evidence="3" key="1">
    <citation type="submission" date="2020-05" db="EMBL/GenBank/DDBJ databases">
        <authorList>
            <person name="Chiriac C."/>
            <person name="Salcher M."/>
            <person name="Ghai R."/>
            <person name="Kavagutti S V."/>
        </authorList>
    </citation>
    <scope>NUCLEOTIDE SEQUENCE</scope>
</reference>
<name>A0A6J7GH81_9ZZZZ</name>
<dbReference type="NCBIfam" id="NF004829">
    <property type="entry name" value="PRK06183.1-3"/>
    <property type="match status" value="1"/>
</dbReference>
<dbReference type="PANTHER" id="PTHR43476">
    <property type="entry name" value="3-(3-HYDROXY-PHENYL)PROPIONATE/3-HYDROXYCINNAMIC ACID HYDROXYLASE"/>
    <property type="match status" value="1"/>
</dbReference>
<dbReference type="Gene3D" id="3.50.50.60">
    <property type="entry name" value="FAD/NAD(P)-binding domain"/>
    <property type="match status" value="1"/>
</dbReference>
<dbReference type="SUPFAM" id="SSF51905">
    <property type="entry name" value="FAD/NAD(P)-binding domain"/>
    <property type="match status" value="1"/>
</dbReference>
<dbReference type="PRINTS" id="PR00420">
    <property type="entry name" value="RNGMNOXGNASE"/>
</dbReference>
<dbReference type="InterPro" id="IPR036188">
    <property type="entry name" value="FAD/NAD-bd_sf"/>
</dbReference>
<protein>
    <submittedName>
        <fullName evidence="3">Unannotated protein</fullName>
    </submittedName>
</protein>
<dbReference type="Pfam" id="PF01494">
    <property type="entry name" value="FAD_binding_3"/>
    <property type="match status" value="1"/>
</dbReference>
<sequence length="542" mass="59484">MNEVDSSEPYEVIVLGYGPAGQAISAMLAKRGHRIAVVERWQDIYPLPRAGHVDHEIMRIFQSLGIGEAVAGDSSMRNTIEFIAADGESLASMDWGFPGISGWHSDWSLYQPYLEELMHAQVRKNPNVDFFRGWEAELLTQDATGISAVLRRGAEAAMGTWVPSEETSTISARYLVGADGANSKVRDSFGISMTDFGFEDDWLVVFAAAQDPSILESLPDMAQILDPARPATAFRNSGKRCSRWEFKIMPGESIPEMSTKEKAWSLIERWGFTPDNSTMLRNSVFRFRSKVADEWRVGRVFVIGDAAHLMPPFLGQGMCSGLRDAETLAWKLDLVLRGDSPDALLDTFVEERRENAVAIVRGSLAIGEIITVTDPVLAEERNDRLKAGLIKPNSIEPFMSGGVLLRDSSGNLAPGSGILTAQPHIDWNGKVGRADDLIPAQWKVFTVGLDVESALSESARALLNRLDAAIVRVERHPGVDGAAVDVDDIFSTWFAKQYGPVGAVIVRPDFYAYGFVSDAERLNGALNQLWDQLGFVVAGFSV</sequence>